<name>A0A2N8KEA9_9BURK</name>
<dbReference type="InterPro" id="IPR008638">
    <property type="entry name" value="FhaB/CdiA-like_TPS"/>
</dbReference>
<keyword evidence="2" id="KW-0964">Secreted</keyword>
<comment type="caution">
    <text evidence="5">The sequence shown here is derived from an EMBL/GenBank/DDBJ whole genome shotgun (WGS) entry which is preliminary data.</text>
</comment>
<dbReference type="InterPro" id="IPR025157">
    <property type="entry name" value="Hemagglutinin_rpt"/>
</dbReference>
<dbReference type="InterPro" id="IPR012334">
    <property type="entry name" value="Pectin_lyas_fold"/>
</dbReference>
<evidence type="ECO:0000256" key="3">
    <source>
        <dbReference type="SAM" id="MobiDB-lite"/>
    </source>
</evidence>
<dbReference type="InterPro" id="IPR028903">
    <property type="entry name" value="Tox-REase-7_dom"/>
</dbReference>
<comment type="subcellular location">
    <subcellularLocation>
        <location evidence="1">Secreted</location>
    </subcellularLocation>
</comment>
<gene>
    <name evidence="5" type="ORF">C1I89_23585</name>
</gene>
<dbReference type="Pfam" id="PF15649">
    <property type="entry name" value="Tox-REase-7"/>
    <property type="match status" value="1"/>
</dbReference>
<dbReference type="Pfam" id="PF05860">
    <property type="entry name" value="TPS"/>
    <property type="match status" value="1"/>
</dbReference>
<feature type="region of interest" description="Disordered" evidence="3">
    <location>
        <begin position="1982"/>
        <end position="2001"/>
    </location>
</feature>
<proteinExistence type="predicted"/>
<sequence length="2709" mass="278562">MSKLRRAIVWLILYTQVWTPVLAQALPIAVDRGAPGPRPVIGVSRGVPVVQIAPPSAGGVSDNRYTQFNVGASGAVLNNSGGASSTQLAGQIGGNPMLGNRHAATILNQVTAPNPSQLLGTLEVAGRRANVIVANPAGITCKGCGFLNAGRATLATGRPTVGPDGGIGLDVASGTLRVEGEGLLGSNLKQLDLMARSLEVRAGIWAGQLNVTAGAARVDYGTGAVTARPGEGPAPALAVDTAALGGMYANSIRLIGTEAGVGVNVGGNLVALTGPLELNAAGDVTIASGGTLQSARELRVTAAGDLSVEGRAQAKASATLRAGGKASVSGEAWSDADLDIQVAGDLRLDGSALADGGALRLASGGDLWLAEGSRVWGRGVQATAGRGLSADGSIGAAGRLDISAGGDARIGAAGALDAMDTARLRADGDVTVAGQLRANGGADVNAGGALRVQGLIGSAQGTLNLAAGQDLKLGERSHVWADGALVARAGNDIETGGTLAAGAAMTLAAGRDLRLGGTVAALGKRGPGKLAASSGRDLRVRQDAQVQAADTMDLVAGRDLAVAGTVTSIKALMLAAARNARVDGTAASDAALMLTARGITVGGQGRMLAGESLGLDAGKALVNNGLLASNGRAVLNAGATLTNTGTAMAGGDLDARAGQALDNAGRLVAGVDAKGKLSRPGSVTLSAQTIAHAGVTLAGKDVKVAAKALKLAGELSATGDASVEVDDELDNAGGLIEAGGKLAVSAAKLINRAAPPATDAPARGLQGKAVEIQADVVDNRGGLIHAAQDLKLRVRKLDNRADGELLAGRNNSLDVSGALANDGLIDGAVTDITAPGLINRGRIYGDAVSIGAKSLLNDATAVIASRTDLDLGVTELTNREHALIYAARDLRIGGARDAKGRATGQAQSLLNASATIEAARDADISSVLLRNRNDRYASETVTVSSTPKVYYSPAGTTDMYDAQDHWLCDDVTPMCGRDPVWLNDDPGRQFLLPSERYPADRYGPPFFHEEGMKDKSRRNVPIWLSQITGDEGCPDEDEASCWPRPKQYRYARDDRIWGIFGVTPPDPLPKWYEPGYEAAYIEYKTRHLELDKHIWAFNRDYARRLVPHFTYYRVTETVTETRTTSSDPARILAGGAMRLNGEVINDKSRIAAGGDLAVEGPAVRNIGASGQRVVTREGTATYTQARRSHRRETTVPYVATLASDSAEVPVGTVGGHAQVDLRGRAPAPVEVVGVGLPGGSEVRSVSGSAGIPDSQLFTVDGRPDAPYPVATDKRFAGRDPAVSSDYLLELLRGAGAAGPDARFLTPSGQPRRLGDGLHEQQAVSDQILATTGQRFLENYGSQDAQYKALLAAGARFGREHGLRLGVALTEAQQRQLTTDLVWLVEQTVTLPDGTTRTVLAPKVYLLVREGDLKGDGTLMAGRTVRIAADGEVANSGTLAAREATVIGAGRIVNQAGGTIQGRRVDLDARTDLSNVAARIQAGTATLRAGRDLALTSTAESEQHGNIWGTHVSGVARVDADRLAMQAGRDLSLTAAQVRVQDDARLEAGRDIRFDTLTERHGERIVADRRNRHDLDTRKEVGTTLAAGGNLTAVAGRDIDARAADVTAGKHLGVGAQRDINLRAGEQAGSARDESYYKTSGFFSSKTTHTIQSTDWTRAQGTTFTGETASLLAGRDLKLAGANAGAQQDLLLFGGRDVDIAAARNTQDDYDYRMVKKSGFGALGGLSIGTRRQTDAIDSKTALSAASTVGSVEGDTRIAAGDRLDIVASKVLAPQGSVSLSGKQVNIGAALDTSREREVHEIKQSGLSITASNPVIGAVQTGRRMTEAAGKVDNPVMQGLAGATTGLAAVNAYDALQQARGAPDASALQQAGGVSIQLSLGTSQSRSTTDRTTTRAAGSRIEADRDVRVIAQGAGRDADITVTGSTLSAGGNAMLQAEGDVLLQAASNTVEQKTDSRSSSASIGLGLGLGAVNSGVTLELGASASRGRADGRGQRATPSRVTAGDTLALQSGGDTTLHGASGAAQRIVVSAGDELLLQSPQDSSQYQAQNRSAGIGASICLTGTCVSSISANAGAGRMQSDFQAVSEQTGLRAGDGGFQIVVKRGATLIGSVIASGDQAVADALNQLNTGTLVAQDLENRADYNASQVALGGGVALGDGKAGINAPVALGAQGSASSTTQSAIGAGRIVIRDAAAQQDLTGMTPSQTIASLNRDTAGAHNALQPIFDKEKIEAGFEIASEASRQVGQLLANRAAEIDALERRSQDTSLSPAERIQAAKAYADLETQWGVNGTYRQLSTAILGAASGNVTGGASEFVRAAAVNYLQSLSAAKIKELSRHLGGEGSAGHAALHAVLGCAGAAAQQGSCAGGGAGALSGVVLNQLLEGTTDAETKKLSAGEKDARLNLANSIIAGIAAQIDPRAASSASVASRIESENNALYQNRDKVARMKAQLYQQLEQRCGSDNACYESGFQRADRMAAAYDVTLTLRHYPPMTREMADMLAQGVLDLAPGVSNISALYELVTGETATGDEANRYFAAMGIVPVVGGVLKKGAKAPQLFAAADQAIDVGKVGKAGSSSAKAARDLPQVTLNRLNGLAFERQVVEALAHVGATKNTQAITVPLANGAIVTTIPDLWGKAVGGVLEVKNVVDLSISNQLRAQIKLALDNGQPLNLVVSPRTNSVSRNLIEKIRETGGDVFRYDPALGEITKF</sequence>
<accession>A0A2N8KEA9</accession>
<dbReference type="InterPro" id="IPR027797">
    <property type="entry name" value="PT-TG_dom"/>
</dbReference>
<dbReference type="Pfam" id="PF14449">
    <property type="entry name" value="PT-TG"/>
    <property type="match status" value="1"/>
</dbReference>
<reference evidence="5 6" key="1">
    <citation type="submission" date="2018-01" db="EMBL/GenBank/DDBJ databases">
        <title>The draft genome of an aniline degradation strain ANB-1.</title>
        <authorList>
            <person name="Zhang L."/>
            <person name="Jiang J."/>
        </authorList>
    </citation>
    <scope>NUCLEOTIDE SEQUENCE [LARGE SCALE GENOMIC DNA]</scope>
    <source>
        <strain evidence="5 6">ANB-1</strain>
    </source>
</reference>
<feature type="domain" description="Filamentous haemagglutinin FhaB/tRNA nuclease CdiA-like TPS" evidence="4">
    <location>
        <begin position="44"/>
        <end position="164"/>
    </location>
</feature>
<dbReference type="NCBIfam" id="TIGR01731">
    <property type="entry name" value="fil_hemag_20aa"/>
    <property type="match status" value="9"/>
</dbReference>
<dbReference type="GO" id="GO:0003824">
    <property type="term" value="F:catalytic activity"/>
    <property type="evidence" value="ECO:0007669"/>
    <property type="project" value="UniProtKB-ARBA"/>
</dbReference>
<dbReference type="GO" id="GO:0005576">
    <property type="term" value="C:extracellular region"/>
    <property type="evidence" value="ECO:0007669"/>
    <property type="project" value="UniProtKB-SubCell"/>
</dbReference>
<dbReference type="SUPFAM" id="SSF51126">
    <property type="entry name" value="Pectin lyase-like"/>
    <property type="match status" value="1"/>
</dbReference>
<evidence type="ECO:0000256" key="2">
    <source>
        <dbReference type="ARBA" id="ARBA00022525"/>
    </source>
</evidence>
<protein>
    <submittedName>
        <fullName evidence="5">Filamentous hemagglutinin</fullName>
    </submittedName>
</protein>
<dbReference type="Gene3D" id="2.160.20.10">
    <property type="entry name" value="Single-stranded right-handed beta-helix, Pectin lyase-like"/>
    <property type="match status" value="1"/>
</dbReference>
<dbReference type="RefSeq" id="WP_102774866.1">
    <property type="nucleotide sequence ID" value="NZ_POQS01000006.1"/>
</dbReference>
<dbReference type="Pfam" id="PF13332">
    <property type="entry name" value="Fil_haemagg_2"/>
    <property type="match status" value="2"/>
</dbReference>
<evidence type="ECO:0000313" key="5">
    <source>
        <dbReference type="EMBL" id="PND31791.1"/>
    </source>
</evidence>
<dbReference type="NCBIfam" id="TIGR01901">
    <property type="entry name" value="adhes_NPXG"/>
    <property type="match status" value="1"/>
</dbReference>
<evidence type="ECO:0000256" key="1">
    <source>
        <dbReference type="ARBA" id="ARBA00004613"/>
    </source>
</evidence>
<dbReference type="SMART" id="SM00912">
    <property type="entry name" value="Haemagg_act"/>
    <property type="match status" value="1"/>
</dbReference>
<keyword evidence="6" id="KW-1185">Reference proteome</keyword>
<dbReference type="InterPro" id="IPR011050">
    <property type="entry name" value="Pectin_lyase_fold/virulence"/>
</dbReference>
<dbReference type="EMBL" id="POQS01000006">
    <property type="protein sequence ID" value="PND31791.1"/>
    <property type="molecule type" value="Genomic_DNA"/>
</dbReference>
<evidence type="ECO:0000313" key="6">
    <source>
        <dbReference type="Proteomes" id="UP000235994"/>
    </source>
</evidence>
<dbReference type="Proteomes" id="UP000235994">
    <property type="component" value="Unassembled WGS sequence"/>
</dbReference>
<feature type="region of interest" description="Disordered" evidence="3">
    <location>
        <begin position="1880"/>
        <end position="1899"/>
    </location>
</feature>
<dbReference type="InterPro" id="IPR010069">
    <property type="entry name" value="CdiA_FHA1_rpt"/>
</dbReference>
<evidence type="ECO:0000259" key="4">
    <source>
        <dbReference type="SMART" id="SM00912"/>
    </source>
</evidence>
<organism evidence="5 6">
    <name type="scientific">Achromobacter pulmonis</name>
    <dbReference type="NCBI Taxonomy" id="1389932"/>
    <lineage>
        <taxon>Bacteria</taxon>
        <taxon>Pseudomonadati</taxon>
        <taxon>Pseudomonadota</taxon>
        <taxon>Betaproteobacteria</taxon>
        <taxon>Burkholderiales</taxon>
        <taxon>Alcaligenaceae</taxon>
        <taxon>Achromobacter</taxon>
    </lineage>
</organism>